<reference evidence="5 6" key="3">
    <citation type="journal article" date="2016" name="Sci. Rep.">
        <title>Genome-wide diversity and gene expression profiling of Babesia microti isolates identify polymorphic genes that mediate host-pathogen interactions.</title>
        <authorList>
            <person name="Silva J.C."/>
            <person name="Cornillot E."/>
            <person name="McCracken C."/>
            <person name="Usmani-Brown S."/>
            <person name="Dwivedi A."/>
            <person name="Ifeonu O.O."/>
            <person name="Crabtree J."/>
            <person name="Gotia H.T."/>
            <person name="Virji A.Z."/>
            <person name="Reynes C."/>
            <person name="Colinge J."/>
            <person name="Kumar V."/>
            <person name="Lawres L."/>
            <person name="Pazzi J.E."/>
            <person name="Pablo J.V."/>
            <person name="Hung C."/>
            <person name="Brancato J."/>
            <person name="Kumari P."/>
            <person name="Orvis J."/>
            <person name="Tretina K."/>
            <person name="Chibucos M."/>
            <person name="Ott S."/>
            <person name="Sadzewicz L."/>
            <person name="Sengamalay N."/>
            <person name="Shetty A.C."/>
            <person name="Su Q."/>
            <person name="Tallon L."/>
            <person name="Fraser C.M."/>
            <person name="Frutos R."/>
            <person name="Molina D.M."/>
            <person name="Krause P.J."/>
            <person name="Ben Mamoun C."/>
        </authorList>
    </citation>
    <scope>NUCLEOTIDE SEQUENCE [LARGE SCALE GENOMIC DNA]</scope>
    <source>
        <strain evidence="5 6">RI</strain>
    </source>
</reference>
<evidence type="ECO:0000313" key="6">
    <source>
        <dbReference type="Proteomes" id="UP000002899"/>
    </source>
</evidence>
<keyword evidence="6" id="KW-1185">Reference proteome</keyword>
<evidence type="ECO:0000313" key="5">
    <source>
        <dbReference type="EMBL" id="SIO73442.1"/>
    </source>
</evidence>
<gene>
    <name evidence="5" type="ORF">BMR1_01G03075</name>
</gene>
<dbReference type="EMBL" id="FO082871">
    <property type="protein sequence ID" value="SIO73442.1"/>
    <property type="molecule type" value="Genomic_DNA"/>
</dbReference>
<dbReference type="GO" id="GO:0000398">
    <property type="term" value="P:mRNA splicing, via spliceosome"/>
    <property type="evidence" value="ECO:0007669"/>
    <property type="project" value="InterPro"/>
</dbReference>
<evidence type="ECO:0000256" key="3">
    <source>
        <dbReference type="SAM" id="MobiDB-lite"/>
    </source>
</evidence>
<proteinExistence type="inferred from homology"/>
<dbReference type="GeneID" id="24423690"/>
<dbReference type="InterPro" id="IPR017862">
    <property type="entry name" value="SKI-int_prot_SKIP"/>
</dbReference>
<feature type="domain" description="SKI-interacting protein SKIP SNW" evidence="4">
    <location>
        <begin position="127"/>
        <end position="285"/>
    </location>
</feature>
<dbReference type="OrthoDB" id="666364at2759"/>
<dbReference type="RefSeq" id="XP_021337540.1">
    <property type="nucleotide sequence ID" value="XM_021482955.1"/>
</dbReference>
<evidence type="ECO:0000259" key="4">
    <source>
        <dbReference type="Pfam" id="PF02731"/>
    </source>
</evidence>
<dbReference type="PANTHER" id="PTHR12096">
    <property type="entry name" value="NUCLEAR PROTEIN SKIP-RELATED"/>
    <property type="match status" value="1"/>
</dbReference>
<organism evidence="5 6">
    <name type="scientific">Babesia microti (strain RI)</name>
    <dbReference type="NCBI Taxonomy" id="1133968"/>
    <lineage>
        <taxon>Eukaryota</taxon>
        <taxon>Sar</taxon>
        <taxon>Alveolata</taxon>
        <taxon>Apicomplexa</taxon>
        <taxon>Aconoidasida</taxon>
        <taxon>Piroplasmida</taxon>
        <taxon>Babesiidae</taxon>
        <taxon>Babesia</taxon>
    </lineage>
</organism>
<dbReference type="Pfam" id="PF02731">
    <property type="entry name" value="SKIP_SNW"/>
    <property type="match status" value="1"/>
</dbReference>
<feature type="region of interest" description="Disordered" evidence="3">
    <location>
        <begin position="393"/>
        <end position="412"/>
    </location>
</feature>
<protein>
    <submittedName>
        <fullName evidence="5">SNW domain-containing protein 1</fullName>
    </submittedName>
</protein>
<accession>A0A1N6LX47</accession>
<evidence type="ECO:0000256" key="1">
    <source>
        <dbReference type="ARBA" id="ARBA00010197"/>
    </source>
</evidence>
<feature type="coiled-coil region" evidence="2">
    <location>
        <begin position="249"/>
        <end position="284"/>
    </location>
</feature>
<comment type="similarity">
    <text evidence="1">Belongs to the SNW family.</text>
</comment>
<reference evidence="5 6" key="2">
    <citation type="journal article" date="2013" name="PLoS ONE">
        <title>Whole genome mapping and re-organization of the nuclear and mitochondrial genomes of Babesia microti isolates.</title>
        <authorList>
            <person name="Cornillot E."/>
            <person name="Dassouli A."/>
            <person name="Garg A."/>
            <person name="Pachikara N."/>
            <person name="Randazzo S."/>
            <person name="Depoix D."/>
            <person name="Carcy B."/>
            <person name="Delbecq S."/>
            <person name="Frutos R."/>
            <person name="Silva J.C."/>
            <person name="Sutton R."/>
            <person name="Krause P.J."/>
            <person name="Mamoun C.B."/>
        </authorList>
    </citation>
    <scope>NUCLEOTIDE SEQUENCE [LARGE SCALE GENOMIC DNA]</scope>
    <source>
        <strain evidence="5 6">RI</strain>
    </source>
</reference>
<reference evidence="5 6" key="1">
    <citation type="journal article" date="2012" name="Nucleic Acids Res.">
        <title>Sequencing of the smallest Apicomplexan genome from the human pathogen Babesia microti.</title>
        <authorList>
            <person name="Cornillot E."/>
            <person name="Hadj-Kaddour K."/>
            <person name="Dassouli A."/>
            <person name="Noel B."/>
            <person name="Ranwez V."/>
            <person name="Vacherie B."/>
            <person name="Augagneur Y."/>
            <person name="Bres V."/>
            <person name="Duclos A."/>
            <person name="Randazzo S."/>
            <person name="Carcy B."/>
            <person name="Debierre-Grockiego F."/>
            <person name="Delbecq S."/>
            <person name="Moubri-Menage K."/>
            <person name="Shams-Eldin H."/>
            <person name="Usmani-Brown S."/>
            <person name="Bringaud F."/>
            <person name="Wincker P."/>
            <person name="Vivares C.P."/>
            <person name="Schwarz R.T."/>
            <person name="Schetters T.P."/>
            <person name="Krause P.J."/>
            <person name="Gorenflot A."/>
            <person name="Berry V."/>
            <person name="Barbe V."/>
            <person name="Ben Mamoun C."/>
        </authorList>
    </citation>
    <scope>NUCLEOTIDE SEQUENCE [LARGE SCALE GENOMIC DNA]</scope>
    <source>
        <strain evidence="5 6">RI</strain>
    </source>
</reference>
<name>A0A1N6LX47_BABMR</name>
<dbReference type="AlphaFoldDB" id="A0A1N6LX47"/>
<dbReference type="KEGG" id="bmic:BMR1_01G03075"/>
<evidence type="ECO:0000256" key="2">
    <source>
        <dbReference type="SAM" id="Coils"/>
    </source>
</evidence>
<dbReference type="GO" id="GO:0005681">
    <property type="term" value="C:spliceosomal complex"/>
    <property type="evidence" value="ECO:0007669"/>
    <property type="project" value="InterPro"/>
</dbReference>
<dbReference type="InterPro" id="IPR004015">
    <property type="entry name" value="SKI-int_prot_SKIP_SNW-dom"/>
</dbReference>
<keyword evidence="2" id="KW-0175">Coiled coil</keyword>
<dbReference type="Proteomes" id="UP000002899">
    <property type="component" value="Chromosome I"/>
</dbReference>
<feature type="region of interest" description="Disordered" evidence="3">
    <location>
        <begin position="157"/>
        <end position="200"/>
    </location>
</feature>
<dbReference type="VEuPathDB" id="PiroplasmaDB:BMR1_01G03075"/>
<sequence length="436" mass="49138">MKRKGFVPRTNDDFCGGGAYPEIHLLQYPMGLGSPDAQASGTSIALQYGGDGKVAYDAIFQQDVLNEDGTVKKIVYSKPQDMAAKNFTPDQLTRPSEEQANEIINKTRDAINVALGKGKCEKKGPEFFRYTPRPDAAGRNENISQRIIRMAERPVDPMEPAKHQHKKIPQPPGSPPPPVMHSPPRKLTAKDQEDWKIPPCVSNWKNKKGYTIPLDKRIQADGRRLQEVYINDKFAALSESLSIAERSAREEVRLRNDELRQKKIQQDEAKEEQLRQLAAKARQERIASGYKGTWEEDQKRELEREMRMEKAGRKIGRKRDRDISEIVALGQAHPTASTTSMYDSRLFNTTQGIDSGFKEGIDDSYNIYDKPLFTDRSAAATIYTHSKDRYNQNIGEDVPSFAGASRDGPRTTPVEFIKDTADPFGLGNLLEEAKKK</sequence>
<feature type="compositionally biased region" description="Pro residues" evidence="3">
    <location>
        <begin position="169"/>
        <end position="181"/>
    </location>
</feature>